<name>A0A1M2V8A6_TRAPU</name>
<dbReference type="EMBL" id="MNAD01001598">
    <property type="protein sequence ID" value="OJT03804.1"/>
    <property type="molecule type" value="Genomic_DNA"/>
</dbReference>
<protein>
    <submittedName>
        <fullName evidence="2">Uncharacterized protein</fullName>
    </submittedName>
</protein>
<evidence type="ECO:0000256" key="1">
    <source>
        <dbReference type="SAM" id="MobiDB-lite"/>
    </source>
</evidence>
<organism evidence="2 3">
    <name type="scientific">Trametes pubescens</name>
    <name type="common">White-rot fungus</name>
    <dbReference type="NCBI Taxonomy" id="154538"/>
    <lineage>
        <taxon>Eukaryota</taxon>
        <taxon>Fungi</taxon>
        <taxon>Dikarya</taxon>
        <taxon>Basidiomycota</taxon>
        <taxon>Agaricomycotina</taxon>
        <taxon>Agaricomycetes</taxon>
        <taxon>Polyporales</taxon>
        <taxon>Polyporaceae</taxon>
        <taxon>Trametes</taxon>
    </lineage>
</organism>
<proteinExistence type="predicted"/>
<keyword evidence="3" id="KW-1185">Reference proteome</keyword>
<dbReference type="AlphaFoldDB" id="A0A1M2V8A6"/>
<dbReference type="Proteomes" id="UP000184267">
    <property type="component" value="Unassembled WGS sequence"/>
</dbReference>
<sequence>MVFEHRGIFRSPSGPRPLRALQARRSQGGSCSPEDYSGTERGPYVCYGSEDCMTGDHGSDTDL</sequence>
<evidence type="ECO:0000313" key="3">
    <source>
        <dbReference type="Proteomes" id="UP000184267"/>
    </source>
</evidence>
<comment type="caution">
    <text evidence="2">The sequence shown here is derived from an EMBL/GenBank/DDBJ whole genome shotgun (WGS) entry which is preliminary data.</text>
</comment>
<gene>
    <name evidence="2" type="ORF">TRAPUB_5533</name>
</gene>
<feature type="region of interest" description="Disordered" evidence="1">
    <location>
        <begin position="1"/>
        <end position="42"/>
    </location>
</feature>
<reference evidence="2 3" key="1">
    <citation type="submission" date="2016-10" db="EMBL/GenBank/DDBJ databases">
        <title>Genome sequence of the basidiomycete white-rot fungus Trametes pubescens.</title>
        <authorList>
            <person name="Makela M.R."/>
            <person name="Granchi Z."/>
            <person name="Peng M."/>
            <person name="De Vries R.P."/>
            <person name="Grigoriev I."/>
            <person name="Riley R."/>
            <person name="Hilden K."/>
        </authorList>
    </citation>
    <scope>NUCLEOTIDE SEQUENCE [LARGE SCALE GENOMIC DNA]</scope>
    <source>
        <strain evidence="2 3">FBCC735</strain>
    </source>
</reference>
<evidence type="ECO:0000313" key="2">
    <source>
        <dbReference type="EMBL" id="OJT03804.1"/>
    </source>
</evidence>
<accession>A0A1M2V8A6</accession>